<dbReference type="EMBL" id="VYGV01000005">
    <property type="protein sequence ID" value="NWF44389.1"/>
    <property type="molecule type" value="Genomic_DNA"/>
</dbReference>
<feature type="transmembrane region" description="Helical" evidence="7">
    <location>
        <begin position="217"/>
        <end position="235"/>
    </location>
</feature>
<keyword evidence="6 7" id="KW-0472">Membrane</keyword>
<feature type="transmembrane region" description="Helical" evidence="7">
    <location>
        <begin position="150"/>
        <end position="170"/>
    </location>
</feature>
<dbReference type="InterPro" id="IPR011701">
    <property type="entry name" value="MFS"/>
</dbReference>
<feature type="transmembrane region" description="Helical" evidence="7">
    <location>
        <begin position="320"/>
        <end position="338"/>
    </location>
</feature>
<comment type="caution">
    <text evidence="9">The sequence shown here is derived from an EMBL/GenBank/DDBJ whole genome shotgun (WGS) entry which is preliminary data.</text>
</comment>
<keyword evidence="5 7" id="KW-1133">Transmembrane helix</keyword>
<evidence type="ECO:0000313" key="10">
    <source>
        <dbReference type="Proteomes" id="UP000545507"/>
    </source>
</evidence>
<dbReference type="Proteomes" id="UP000545507">
    <property type="component" value="Unassembled WGS sequence"/>
</dbReference>
<proteinExistence type="predicted"/>
<evidence type="ECO:0000256" key="6">
    <source>
        <dbReference type="ARBA" id="ARBA00023136"/>
    </source>
</evidence>
<dbReference type="PANTHER" id="PTHR42718:SF47">
    <property type="entry name" value="METHYL VIOLOGEN RESISTANCE PROTEIN SMVA"/>
    <property type="match status" value="1"/>
</dbReference>
<feature type="transmembrane region" description="Helical" evidence="7">
    <location>
        <begin position="241"/>
        <end position="258"/>
    </location>
</feature>
<keyword evidence="10" id="KW-1185">Reference proteome</keyword>
<dbReference type="CDD" id="cd17321">
    <property type="entry name" value="MFS_MMR_MDR_like"/>
    <property type="match status" value="1"/>
</dbReference>
<feature type="transmembrane region" description="Helical" evidence="7">
    <location>
        <begin position="345"/>
        <end position="364"/>
    </location>
</feature>
<feature type="transmembrane region" description="Helical" evidence="7">
    <location>
        <begin position="176"/>
        <end position="196"/>
    </location>
</feature>
<evidence type="ECO:0000313" key="9">
    <source>
        <dbReference type="EMBL" id="NWF44389.1"/>
    </source>
</evidence>
<evidence type="ECO:0000256" key="2">
    <source>
        <dbReference type="ARBA" id="ARBA00022448"/>
    </source>
</evidence>
<reference evidence="9 10" key="1">
    <citation type="submission" date="2019-09" db="EMBL/GenBank/DDBJ databases">
        <title>Hydrogenophaga aromatica sp. nov., isolated from a para-xylene-degrading enrichment culture.</title>
        <authorList>
            <person name="Tancsics A."/>
            <person name="Banerjee S."/>
        </authorList>
    </citation>
    <scope>NUCLEOTIDE SEQUENCE [LARGE SCALE GENOMIC DNA]</scope>
    <source>
        <strain evidence="9 10">D2P1</strain>
    </source>
</reference>
<evidence type="ECO:0000256" key="4">
    <source>
        <dbReference type="ARBA" id="ARBA00022692"/>
    </source>
</evidence>
<feature type="transmembrane region" description="Helical" evidence="7">
    <location>
        <begin position="370"/>
        <end position="390"/>
    </location>
</feature>
<dbReference type="InterPro" id="IPR020846">
    <property type="entry name" value="MFS_dom"/>
</dbReference>
<feature type="domain" description="Major facilitator superfamily (MFS) profile" evidence="8">
    <location>
        <begin position="26"/>
        <end position="509"/>
    </location>
</feature>
<evidence type="ECO:0000256" key="1">
    <source>
        <dbReference type="ARBA" id="ARBA00004651"/>
    </source>
</evidence>
<evidence type="ECO:0000256" key="7">
    <source>
        <dbReference type="SAM" id="Phobius"/>
    </source>
</evidence>
<dbReference type="RefSeq" id="WP_177133527.1">
    <property type="nucleotide sequence ID" value="NZ_VYGV01000005.1"/>
</dbReference>
<dbReference type="Gene3D" id="1.20.1720.10">
    <property type="entry name" value="Multidrug resistance protein D"/>
    <property type="match status" value="2"/>
</dbReference>
<keyword evidence="2" id="KW-0813">Transport</keyword>
<protein>
    <submittedName>
        <fullName evidence="9">MFS transporter</fullName>
    </submittedName>
</protein>
<gene>
    <name evidence="9" type="ORF">F3K02_03850</name>
</gene>
<keyword evidence="3" id="KW-1003">Cell membrane</keyword>
<dbReference type="SUPFAM" id="SSF103473">
    <property type="entry name" value="MFS general substrate transporter"/>
    <property type="match status" value="1"/>
</dbReference>
<feature type="transmembrane region" description="Helical" evidence="7">
    <location>
        <begin position="24"/>
        <end position="50"/>
    </location>
</feature>
<evidence type="ECO:0000256" key="3">
    <source>
        <dbReference type="ARBA" id="ARBA00022475"/>
    </source>
</evidence>
<accession>A0A7Y8GT47</accession>
<feature type="transmembrane region" description="Helical" evidence="7">
    <location>
        <begin position="486"/>
        <end position="506"/>
    </location>
</feature>
<dbReference type="PANTHER" id="PTHR42718">
    <property type="entry name" value="MAJOR FACILITATOR SUPERFAMILY MULTIDRUG TRANSPORTER MFSC"/>
    <property type="match status" value="1"/>
</dbReference>
<dbReference type="GO" id="GO:0022857">
    <property type="term" value="F:transmembrane transporter activity"/>
    <property type="evidence" value="ECO:0007669"/>
    <property type="project" value="InterPro"/>
</dbReference>
<feature type="transmembrane region" description="Helical" evidence="7">
    <location>
        <begin position="92"/>
        <end position="110"/>
    </location>
</feature>
<dbReference type="Pfam" id="PF07690">
    <property type="entry name" value="MFS_1"/>
    <property type="match status" value="1"/>
</dbReference>
<dbReference type="AlphaFoldDB" id="A0A7Y8GT47"/>
<comment type="subcellular location">
    <subcellularLocation>
        <location evidence="1">Cell membrane</location>
        <topology evidence="1">Multi-pass membrane protein</topology>
    </subcellularLocation>
</comment>
<keyword evidence="4 7" id="KW-0812">Transmembrane</keyword>
<feature type="transmembrane region" description="Helical" evidence="7">
    <location>
        <begin position="62"/>
        <end position="80"/>
    </location>
</feature>
<dbReference type="PROSITE" id="PS50850">
    <property type="entry name" value="MFS"/>
    <property type="match status" value="1"/>
</dbReference>
<evidence type="ECO:0000256" key="5">
    <source>
        <dbReference type="ARBA" id="ARBA00022989"/>
    </source>
</evidence>
<feature type="transmembrane region" description="Helical" evidence="7">
    <location>
        <begin position="116"/>
        <end position="138"/>
    </location>
</feature>
<organism evidence="9 10">
    <name type="scientific">Hydrogenophaga aromaticivorans</name>
    <dbReference type="NCBI Taxonomy" id="2610898"/>
    <lineage>
        <taxon>Bacteria</taxon>
        <taxon>Pseudomonadati</taxon>
        <taxon>Pseudomonadota</taxon>
        <taxon>Betaproteobacteria</taxon>
        <taxon>Burkholderiales</taxon>
        <taxon>Comamonadaceae</taxon>
        <taxon>Hydrogenophaga</taxon>
    </lineage>
</organism>
<sequence length="509" mass="53797">MSHSPPTLPDASTTPPAKATRREWFGLAVIALPCLVYAMDLTVLNLAVPALSRALVPSASQLLWIIDIYGFFVAGFLITMGTLGDRIGRRRLLLIGAAFFTVASVLAAFARTPNELIVLRALLGIAGATLAPSTLSLIRNMFHDETQRQVAIGVWITAFSVGSAIGPLVGGWLLEHFWWGSVFLPAVPVMALLLVLGPRLLPEYRDENAGRIDAPSVLLSLSAVLSLIYAVKAMAEYGPSPGRLALLLAGLALGVAFVRRQKRIDYPLLELRLFSIPTFRTAIMAYGLSCLAMFGIYIFIAQHLQMVLALSPLQAGWATVPWAGGFVFGSLVLAPWLARRFGPGPVMVWCLAAAAAGMLIMVWADGPWALWVLVAGMVVVSLGMAPVFAIGTEQIITSAPPERAGAASAIAETSSEFCGALGIALFGSAGTLIYRQQLAQAGGEGLPPEALATLGGALSVAERLPAEAAQALIFIARAAFTDALQFTALTGSALMLLASVLAARMLRRP</sequence>
<dbReference type="InterPro" id="IPR036259">
    <property type="entry name" value="MFS_trans_sf"/>
</dbReference>
<dbReference type="GO" id="GO:0005886">
    <property type="term" value="C:plasma membrane"/>
    <property type="evidence" value="ECO:0007669"/>
    <property type="project" value="UniProtKB-SubCell"/>
</dbReference>
<name>A0A7Y8GT47_9BURK</name>
<evidence type="ECO:0000259" key="8">
    <source>
        <dbReference type="PROSITE" id="PS50850"/>
    </source>
</evidence>
<feature type="transmembrane region" description="Helical" evidence="7">
    <location>
        <begin position="279"/>
        <end position="300"/>
    </location>
</feature>